<name>A0A653DNE3_CALMS</name>
<dbReference type="OrthoDB" id="10264956at2759"/>
<dbReference type="PANTHER" id="PTHR46059">
    <property type="entry name" value="BETA-GALACTOSIDE ALPHA-2,6-SIALYLTRANSFERASE"/>
    <property type="match status" value="1"/>
</dbReference>
<organism evidence="2 3">
    <name type="scientific">Callosobruchus maculatus</name>
    <name type="common">Southern cowpea weevil</name>
    <name type="synonym">Pulse bruchid</name>
    <dbReference type="NCBI Taxonomy" id="64391"/>
    <lineage>
        <taxon>Eukaryota</taxon>
        <taxon>Metazoa</taxon>
        <taxon>Ecdysozoa</taxon>
        <taxon>Arthropoda</taxon>
        <taxon>Hexapoda</taxon>
        <taxon>Insecta</taxon>
        <taxon>Pterygota</taxon>
        <taxon>Neoptera</taxon>
        <taxon>Endopterygota</taxon>
        <taxon>Coleoptera</taxon>
        <taxon>Polyphaga</taxon>
        <taxon>Cucujiformia</taxon>
        <taxon>Chrysomeloidea</taxon>
        <taxon>Chrysomelidae</taxon>
        <taxon>Bruchinae</taxon>
        <taxon>Bruchini</taxon>
        <taxon>Callosobruchus</taxon>
    </lineage>
</organism>
<protein>
    <submittedName>
        <fullName evidence="2">Uncharacterized protein</fullName>
    </submittedName>
</protein>
<dbReference type="PANTHER" id="PTHR46059:SF1">
    <property type="entry name" value="BETA-GALACTOSIDE ALPHA-2,6-SIALYLTRANSFERASE"/>
    <property type="match status" value="1"/>
</dbReference>
<accession>A0A653DNE3</accession>
<dbReference type="GO" id="GO:0097503">
    <property type="term" value="P:sialylation"/>
    <property type="evidence" value="ECO:0007669"/>
    <property type="project" value="TreeGrafter"/>
</dbReference>
<reference evidence="2 3" key="1">
    <citation type="submission" date="2019-01" db="EMBL/GenBank/DDBJ databases">
        <authorList>
            <person name="Sayadi A."/>
        </authorList>
    </citation>
    <scope>NUCLEOTIDE SEQUENCE [LARGE SCALE GENOMIC DNA]</scope>
</reference>
<proteinExistence type="predicted"/>
<evidence type="ECO:0000313" key="3">
    <source>
        <dbReference type="Proteomes" id="UP000410492"/>
    </source>
</evidence>
<dbReference type="GO" id="GO:0003835">
    <property type="term" value="F:beta-galactoside alpha-2,6-sialyltransferase activity"/>
    <property type="evidence" value="ECO:0007669"/>
    <property type="project" value="TreeGrafter"/>
</dbReference>
<sequence length="111" mass="12563">MEDVGIPAGQFAREVEEESASSGFIGLKLLLSVCKWIDFFEYVPSARATKRCHYYDPENNPACTFGVWHPLAAEKLLTYYINSASDRDAFQTGFVRIRGLERNDCGELKAY</sequence>
<dbReference type="InterPro" id="IPR038578">
    <property type="entry name" value="GT29-like_sf"/>
</dbReference>
<dbReference type="AlphaFoldDB" id="A0A653DNE3"/>
<gene>
    <name evidence="2" type="ORF">CALMAC_LOCUS18423</name>
</gene>
<dbReference type="Proteomes" id="UP000410492">
    <property type="component" value="Unassembled WGS sequence"/>
</dbReference>
<dbReference type="Gene3D" id="3.90.1480.20">
    <property type="entry name" value="Glycosyl transferase family 29"/>
    <property type="match status" value="1"/>
</dbReference>
<evidence type="ECO:0000313" key="2">
    <source>
        <dbReference type="EMBL" id="VEN60858.1"/>
    </source>
</evidence>
<dbReference type="GO" id="GO:0005794">
    <property type="term" value="C:Golgi apparatus"/>
    <property type="evidence" value="ECO:0007669"/>
    <property type="project" value="TreeGrafter"/>
</dbReference>
<evidence type="ECO:0000256" key="1">
    <source>
        <dbReference type="ARBA" id="ARBA00023157"/>
    </source>
</evidence>
<keyword evidence="1" id="KW-1015">Disulfide bond</keyword>
<keyword evidence="3" id="KW-1185">Reference proteome</keyword>
<dbReference type="EMBL" id="CAACVG010012795">
    <property type="protein sequence ID" value="VEN60858.1"/>
    <property type="molecule type" value="Genomic_DNA"/>
</dbReference>